<evidence type="ECO:0000256" key="2">
    <source>
        <dbReference type="SAM" id="SignalP"/>
    </source>
</evidence>
<evidence type="ECO:0000313" key="5">
    <source>
        <dbReference type="Proteomes" id="UP000014760"/>
    </source>
</evidence>
<keyword evidence="5" id="KW-1185">Reference proteome</keyword>
<dbReference type="AlphaFoldDB" id="R7UQI6"/>
<organism evidence="3">
    <name type="scientific">Capitella teleta</name>
    <name type="common">Polychaete worm</name>
    <dbReference type="NCBI Taxonomy" id="283909"/>
    <lineage>
        <taxon>Eukaryota</taxon>
        <taxon>Metazoa</taxon>
        <taxon>Spiralia</taxon>
        <taxon>Lophotrochozoa</taxon>
        <taxon>Annelida</taxon>
        <taxon>Polychaeta</taxon>
        <taxon>Sedentaria</taxon>
        <taxon>Scolecida</taxon>
        <taxon>Capitellidae</taxon>
        <taxon>Capitella</taxon>
    </lineage>
</organism>
<feature type="chain" id="PRO_5008788268" description="Dickkopf N-terminal cysteine-rich domain-containing protein" evidence="2">
    <location>
        <begin position="27"/>
        <end position="236"/>
    </location>
</feature>
<dbReference type="HOGENOM" id="CLU_1176408_0_0_1"/>
<dbReference type="EMBL" id="AMQN01001081">
    <property type="status" value="NOT_ANNOTATED_CDS"/>
    <property type="molecule type" value="Genomic_DNA"/>
</dbReference>
<dbReference type="EMBL" id="KB299137">
    <property type="protein sequence ID" value="ELU08373.1"/>
    <property type="molecule type" value="Genomic_DNA"/>
</dbReference>
<feature type="region of interest" description="Disordered" evidence="1">
    <location>
        <begin position="120"/>
        <end position="158"/>
    </location>
</feature>
<accession>R7UQI6</accession>
<feature type="compositionally biased region" description="Polar residues" evidence="1">
    <location>
        <begin position="52"/>
        <end position="64"/>
    </location>
</feature>
<evidence type="ECO:0000313" key="4">
    <source>
        <dbReference type="EnsemblMetazoa" id="CapteP227688"/>
    </source>
</evidence>
<gene>
    <name evidence="3" type="ORF">CAPTEDRAFT_227688</name>
</gene>
<proteinExistence type="predicted"/>
<feature type="compositionally biased region" description="Basic residues" evidence="1">
    <location>
        <begin position="37"/>
        <end position="46"/>
    </location>
</feature>
<dbReference type="EnsemblMetazoa" id="CapteT227688">
    <property type="protein sequence ID" value="CapteP227688"/>
    <property type="gene ID" value="CapteG227688"/>
</dbReference>
<dbReference type="Proteomes" id="UP000014760">
    <property type="component" value="Unassembled WGS sequence"/>
</dbReference>
<name>R7UQI6_CAPTE</name>
<evidence type="ECO:0000256" key="1">
    <source>
        <dbReference type="SAM" id="MobiDB-lite"/>
    </source>
</evidence>
<feature type="compositionally biased region" description="Basic and acidic residues" evidence="1">
    <location>
        <begin position="125"/>
        <end position="142"/>
    </location>
</feature>
<reference evidence="3 5" key="2">
    <citation type="journal article" date="2013" name="Nature">
        <title>Insights into bilaterian evolution from three spiralian genomes.</title>
        <authorList>
            <person name="Simakov O."/>
            <person name="Marletaz F."/>
            <person name="Cho S.J."/>
            <person name="Edsinger-Gonzales E."/>
            <person name="Havlak P."/>
            <person name="Hellsten U."/>
            <person name="Kuo D.H."/>
            <person name="Larsson T."/>
            <person name="Lv J."/>
            <person name="Arendt D."/>
            <person name="Savage R."/>
            <person name="Osoegawa K."/>
            <person name="de Jong P."/>
            <person name="Grimwood J."/>
            <person name="Chapman J.A."/>
            <person name="Shapiro H."/>
            <person name="Aerts A."/>
            <person name="Otillar R.P."/>
            <person name="Terry A.Y."/>
            <person name="Boore J.L."/>
            <person name="Grigoriev I.V."/>
            <person name="Lindberg D.R."/>
            <person name="Seaver E.C."/>
            <person name="Weisblat D.A."/>
            <person name="Putnam N.H."/>
            <person name="Rokhsar D.S."/>
        </authorList>
    </citation>
    <scope>NUCLEOTIDE SEQUENCE</scope>
    <source>
        <strain evidence="3 5">I ESC-2004</strain>
    </source>
</reference>
<reference evidence="4" key="3">
    <citation type="submission" date="2015-06" db="UniProtKB">
        <authorList>
            <consortium name="EnsemblMetazoa"/>
        </authorList>
    </citation>
    <scope>IDENTIFICATION</scope>
</reference>
<feature type="signal peptide" evidence="2">
    <location>
        <begin position="1"/>
        <end position="26"/>
    </location>
</feature>
<keyword evidence="2" id="KW-0732">Signal</keyword>
<feature type="compositionally biased region" description="Basic residues" evidence="1">
    <location>
        <begin position="220"/>
        <end position="230"/>
    </location>
</feature>
<evidence type="ECO:0008006" key="6">
    <source>
        <dbReference type="Google" id="ProtNLM"/>
    </source>
</evidence>
<feature type="region of interest" description="Disordered" evidence="1">
    <location>
        <begin position="32"/>
        <end position="68"/>
    </location>
</feature>
<sequence length="236" mass="27105">MRAIGLLMGCLLLLAAMQSSYVVVQARSGRKVENHNHHGHQNHKDHRPSGGDAQSNRSQHNKGSQHQDEMDIHHDFQATLSPEISQHLKTPNNEYMIPTQTGKQHHDPFQVHISIERIHPKKDKPKTDAHRQQEIHKESAVRDRKRGNHHQQCAEDTDCPKGECCLQIWTGEKVCKRGGYKMANHHCINSCICSLGLECVYHRHNHARETDRHTLGRCQPKSHHHHHHKKSSDLVT</sequence>
<reference evidence="5" key="1">
    <citation type="submission" date="2012-12" db="EMBL/GenBank/DDBJ databases">
        <authorList>
            <person name="Hellsten U."/>
            <person name="Grimwood J."/>
            <person name="Chapman J.A."/>
            <person name="Shapiro H."/>
            <person name="Aerts A."/>
            <person name="Otillar R.P."/>
            <person name="Terry A.Y."/>
            <person name="Boore J.L."/>
            <person name="Simakov O."/>
            <person name="Marletaz F."/>
            <person name="Cho S.-J."/>
            <person name="Edsinger-Gonzales E."/>
            <person name="Havlak P."/>
            <person name="Kuo D.-H."/>
            <person name="Larsson T."/>
            <person name="Lv J."/>
            <person name="Arendt D."/>
            <person name="Savage R."/>
            <person name="Osoegawa K."/>
            <person name="de Jong P."/>
            <person name="Lindberg D.R."/>
            <person name="Seaver E.C."/>
            <person name="Weisblat D.A."/>
            <person name="Putnam N.H."/>
            <person name="Grigoriev I.V."/>
            <person name="Rokhsar D.S."/>
        </authorList>
    </citation>
    <scope>NUCLEOTIDE SEQUENCE</scope>
    <source>
        <strain evidence="5">I ESC-2004</strain>
    </source>
</reference>
<feature type="region of interest" description="Disordered" evidence="1">
    <location>
        <begin position="216"/>
        <end position="236"/>
    </location>
</feature>
<protein>
    <recommendedName>
        <fullName evidence="6">Dickkopf N-terminal cysteine-rich domain-containing protein</fullName>
    </recommendedName>
</protein>
<evidence type="ECO:0000313" key="3">
    <source>
        <dbReference type="EMBL" id="ELU08373.1"/>
    </source>
</evidence>